<dbReference type="Gene3D" id="3.40.50.300">
    <property type="entry name" value="P-loop containing nucleotide triphosphate hydrolases"/>
    <property type="match status" value="1"/>
</dbReference>
<evidence type="ECO:0000313" key="5">
    <source>
        <dbReference type="EMBL" id="QBQ07936.1"/>
    </source>
</evidence>
<dbReference type="PANTHER" id="PTHR43038">
    <property type="entry name" value="ATP-BINDING CASSETTE, SUB-FAMILY H, MEMBER 1"/>
    <property type="match status" value="1"/>
</dbReference>
<dbReference type="Pfam" id="PF00005">
    <property type="entry name" value="ABC_tran"/>
    <property type="match status" value="1"/>
</dbReference>
<organism evidence="5 6">
    <name type="scientific">Spiroplasma gladiatoris</name>
    <dbReference type="NCBI Taxonomy" id="2143"/>
    <lineage>
        <taxon>Bacteria</taxon>
        <taxon>Bacillati</taxon>
        <taxon>Mycoplasmatota</taxon>
        <taxon>Mollicutes</taxon>
        <taxon>Entomoplasmatales</taxon>
        <taxon>Spiroplasmataceae</taxon>
        <taxon>Spiroplasma</taxon>
    </lineage>
</organism>
<feature type="domain" description="ABC transporter" evidence="4">
    <location>
        <begin position="9"/>
        <end position="233"/>
    </location>
</feature>
<dbReference type="InterPro" id="IPR003439">
    <property type="entry name" value="ABC_transporter-like_ATP-bd"/>
</dbReference>
<dbReference type="SMART" id="SM00382">
    <property type="entry name" value="AAA"/>
    <property type="match status" value="1"/>
</dbReference>
<dbReference type="InterPro" id="IPR027417">
    <property type="entry name" value="P-loop_NTPase"/>
</dbReference>
<evidence type="ECO:0000256" key="3">
    <source>
        <dbReference type="SAM" id="Coils"/>
    </source>
</evidence>
<protein>
    <submittedName>
        <fullName evidence="5">ABC transporter ATP-binding protein</fullName>
    </submittedName>
</protein>
<proteinExistence type="predicted"/>
<sequence>MENNKELLVELENVSKIFDKKIWAIKKINLKIYKGEGISIIGPNQSGKSVLGRLIANQIPQTSGIIEYNFTREYALSSIGFQFRQTAWPDGFRVKDVIELYKGIYNINDQEWLDKLFNTFQIQNRLEKRLATCATSWLQLFSLFLAFLHKPELIVLDEVSNTIGLDMKTKVIDFLREYKKEHNATYVIVSPDKSIFQAICDRIVVMEMGLILSDDYIDESLEGFDYDDYAYKILAAIEAKQTVLKPDPVFKPILKKFSKHYEKFNADYAKLNSKEEILDFFDTDRILVMVKNINFYIQEMQTKFMTVASTALNRSLIEELKLSIKNVINRIKELAKTWKKNRDDYKWKVYLDKFTSKLDSFYKYLKNDFYPIFKNKKTIFSENESTGELSSQELTKLRFLKKKYIQEEIRIMKLEAKILKRQQKLRIDGKIKDIEQRELEKALKQEIENTQNVEIKIGD</sequence>
<accession>A0A4P7AJT7</accession>
<dbReference type="PANTHER" id="PTHR43038:SF3">
    <property type="entry name" value="ABC TRANSPORTER G FAMILY MEMBER 20 ISOFORM X1"/>
    <property type="match status" value="1"/>
</dbReference>
<dbReference type="PROSITE" id="PS50893">
    <property type="entry name" value="ABC_TRANSPORTER_2"/>
    <property type="match status" value="1"/>
</dbReference>
<dbReference type="GO" id="GO:0005524">
    <property type="term" value="F:ATP binding"/>
    <property type="evidence" value="ECO:0007669"/>
    <property type="project" value="UniProtKB-KW"/>
</dbReference>
<dbReference type="KEGG" id="sgq:SGLAD_v1c07370"/>
<evidence type="ECO:0000256" key="1">
    <source>
        <dbReference type="ARBA" id="ARBA00022741"/>
    </source>
</evidence>
<dbReference type="AlphaFoldDB" id="A0A4P7AJT7"/>
<evidence type="ECO:0000256" key="2">
    <source>
        <dbReference type="ARBA" id="ARBA00022840"/>
    </source>
</evidence>
<keyword evidence="3" id="KW-0175">Coiled coil</keyword>
<keyword evidence="6" id="KW-1185">Reference proteome</keyword>
<evidence type="ECO:0000313" key="6">
    <source>
        <dbReference type="Proteomes" id="UP000294309"/>
    </source>
</evidence>
<dbReference type="SUPFAM" id="SSF52540">
    <property type="entry name" value="P-loop containing nucleoside triphosphate hydrolases"/>
    <property type="match status" value="1"/>
</dbReference>
<feature type="coiled-coil region" evidence="3">
    <location>
        <begin position="397"/>
        <end position="456"/>
    </location>
</feature>
<dbReference type="InterPro" id="IPR003593">
    <property type="entry name" value="AAA+_ATPase"/>
</dbReference>
<dbReference type="EMBL" id="CP038013">
    <property type="protein sequence ID" value="QBQ07936.1"/>
    <property type="molecule type" value="Genomic_DNA"/>
</dbReference>
<name>A0A4P7AJT7_9MOLU</name>
<gene>
    <name evidence="5" type="ORF">SGLAD_v1c07370</name>
</gene>
<evidence type="ECO:0000259" key="4">
    <source>
        <dbReference type="PROSITE" id="PS50893"/>
    </source>
</evidence>
<keyword evidence="2 5" id="KW-0067">ATP-binding</keyword>
<dbReference type="RefSeq" id="WP_134297732.1">
    <property type="nucleotide sequence ID" value="NZ_CP038013.1"/>
</dbReference>
<reference evidence="5 6" key="1">
    <citation type="submission" date="2019-03" db="EMBL/GenBank/DDBJ databases">
        <title>Complete genome sequence of Spiroplasma gladiatoris TG-1 (DSM 22552).</title>
        <authorList>
            <person name="Lin Y.-C."/>
            <person name="Chou L."/>
            <person name="Kuo C.-H."/>
        </authorList>
    </citation>
    <scope>NUCLEOTIDE SEQUENCE [LARGE SCALE GENOMIC DNA]</scope>
    <source>
        <strain evidence="5 6">TG-1</strain>
    </source>
</reference>
<dbReference type="GO" id="GO:0016887">
    <property type="term" value="F:ATP hydrolysis activity"/>
    <property type="evidence" value="ECO:0007669"/>
    <property type="project" value="InterPro"/>
</dbReference>
<dbReference type="OrthoDB" id="388394at2"/>
<dbReference type="Proteomes" id="UP000294309">
    <property type="component" value="Chromosome"/>
</dbReference>
<keyword evidence="1" id="KW-0547">Nucleotide-binding</keyword>